<keyword evidence="8" id="KW-1185">Reference proteome</keyword>
<proteinExistence type="inferred from homology"/>
<organism evidence="7 8">
    <name type="scientific">Rhodotorula taiwanensis</name>
    <dbReference type="NCBI Taxonomy" id="741276"/>
    <lineage>
        <taxon>Eukaryota</taxon>
        <taxon>Fungi</taxon>
        <taxon>Dikarya</taxon>
        <taxon>Basidiomycota</taxon>
        <taxon>Pucciniomycotina</taxon>
        <taxon>Microbotryomycetes</taxon>
        <taxon>Sporidiobolales</taxon>
        <taxon>Sporidiobolaceae</taxon>
        <taxon>Rhodotorula</taxon>
    </lineage>
</organism>
<dbReference type="EMBL" id="PJQD01000047">
    <property type="protein sequence ID" value="POY72810.1"/>
    <property type="molecule type" value="Genomic_DNA"/>
</dbReference>
<feature type="transmembrane region" description="Helical" evidence="6">
    <location>
        <begin position="189"/>
        <end position="210"/>
    </location>
</feature>
<dbReference type="AlphaFoldDB" id="A0A2S5B7Q9"/>
<comment type="caution">
    <text evidence="7">The sequence shown here is derived from an EMBL/GenBank/DDBJ whole genome shotgun (WGS) entry which is preliminary data.</text>
</comment>
<feature type="transmembrane region" description="Helical" evidence="6">
    <location>
        <begin position="97"/>
        <end position="119"/>
    </location>
</feature>
<evidence type="ECO:0000256" key="5">
    <source>
        <dbReference type="ARBA" id="ARBA00023136"/>
    </source>
</evidence>
<accession>A0A2S5B7Q9</accession>
<protein>
    <submittedName>
        <fullName evidence="7">Uncharacterized protein</fullName>
    </submittedName>
</protein>
<feature type="transmembrane region" description="Helical" evidence="6">
    <location>
        <begin position="222"/>
        <end position="243"/>
    </location>
</feature>
<dbReference type="GO" id="GO:0005886">
    <property type="term" value="C:plasma membrane"/>
    <property type="evidence" value="ECO:0007669"/>
    <property type="project" value="TreeGrafter"/>
</dbReference>
<dbReference type="Pfam" id="PF01184">
    <property type="entry name" value="Gpr1_Fun34_YaaH"/>
    <property type="match status" value="1"/>
</dbReference>
<dbReference type="OrthoDB" id="3648309at2759"/>
<evidence type="ECO:0000313" key="7">
    <source>
        <dbReference type="EMBL" id="POY72810.1"/>
    </source>
</evidence>
<dbReference type="Proteomes" id="UP000237144">
    <property type="component" value="Unassembled WGS sequence"/>
</dbReference>
<name>A0A2S5B7Q9_9BASI</name>
<dbReference type="InterPro" id="IPR000791">
    <property type="entry name" value="Gpr1/Fun34/SatP-like"/>
</dbReference>
<dbReference type="PROSITE" id="PS01114">
    <property type="entry name" value="GPR1_FUN34_YAAH"/>
    <property type="match status" value="1"/>
</dbReference>
<dbReference type="PANTHER" id="PTHR31123:SF1">
    <property type="entry name" value="ACCUMULATION OF DYADS PROTEIN 2-RELATED"/>
    <property type="match status" value="1"/>
</dbReference>
<evidence type="ECO:0000256" key="6">
    <source>
        <dbReference type="SAM" id="Phobius"/>
    </source>
</evidence>
<dbReference type="GO" id="GO:0015123">
    <property type="term" value="F:acetate transmembrane transporter activity"/>
    <property type="evidence" value="ECO:0007669"/>
    <property type="project" value="TreeGrafter"/>
</dbReference>
<evidence type="ECO:0000256" key="1">
    <source>
        <dbReference type="ARBA" id="ARBA00004141"/>
    </source>
</evidence>
<dbReference type="NCBIfam" id="NF038013">
    <property type="entry name" value="AceTr_1"/>
    <property type="match status" value="1"/>
</dbReference>
<feature type="transmembrane region" description="Helical" evidence="6">
    <location>
        <begin position="131"/>
        <end position="150"/>
    </location>
</feature>
<evidence type="ECO:0000256" key="2">
    <source>
        <dbReference type="ARBA" id="ARBA00005587"/>
    </source>
</evidence>
<sequence>MASTLPTHNGGGYEKSAAFHDVEHGGAGRQISNGDSFEGAPFTRAVTPGGHLLDTSQPAFPVHHRRFANPAPLGLCGFALTTFMLSLINLGTRGVTVPLIVAAPALWYGGLCQILAGMWEFASGNTFAATAFTSYGAFWISYAFIILPWTDIGSSYANEKEFTNGVAFFLWGWFIFTFIMFVASLRSSIALAAVFGSVDLTFLMLALAELGDVGNPAHFQKAGGAFGLCAAALAWYVAAANLLTPDTSYFILPVGDVSKKD</sequence>
<dbReference type="STRING" id="741276.A0A2S5B7Q9"/>
<evidence type="ECO:0000256" key="3">
    <source>
        <dbReference type="ARBA" id="ARBA00022692"/>
    </source>
</evidence>
<gene>
    <name evidence="7" type="ORF">BMF94_4219</name>
</gene>
<comment type="subcellular location">
    <subcellularLocation>
        <location evidence="1">Membrane</location>
        <topology evidence="1">Multi-pass membrane protein</topology>
    </subcellularLocation>
</comment>
<evidence type="ECO:0000256" key="4">
    <source>
        <dbReference type="ARBA" id="ARBA00022989"/>
    </source>
</evidence>
<feature type="transmembrane region" description="Helical" evidence="6">
    <location>
        <begin position="162"/>
        <end position="183"/>
    </location>
</feature>
<feature type="transmembrane region" description="Helical" evidence="6">
    <location>
        <begin position="71"/>
        <end position="90"/>
    </location>
</feature>
<dbReference type="PANTHER" id="PTHR31123">
    <property type="entry name" value="ACCUMULATION OF DYADS PROTEIN 2-RELATED"/>
    <property type="match status" value="1"/>
</dbReference>
<keyword evidence="5 6" id="KW-0472">Membrane</keyword>
<evidence type="ECO:0000313" key="8">
    <source>
        <dbReference type="Proteomes" id="UP000237144"/>
    </source>
</evidence>
<reference evidence="7 8" key="1">
    <citation type="journal article" date="2018" name="Front. Microbiol.">
        <title>Prospects for Fungal Bioremediation of Acidic Radioactive Waste Sites: Characterization and Genome Sequence of Rhodotorula taiwanensis MD1149.</title>
        <authorList>
            <person name="Tkavc R."/>
            <person name="Matrosova V.Y."/>
            <person name="Grichenko O.E."/>
            <person name="Gostincar C."/>
            <person name="Volpe R.P."/>
            <person name="Klimenkova P."/>
            <person name="Gaidamakova E.K."/>
            <person name="Zhou C.E."/>
            <person name="Stewart B.J."/>
            <person name="Lyman M.G."/>
            <person name="Malfatti S.A."/>
            <person name="Rubinfeld B."/>
            <person name="Courtot M."/>
            <person name="Singh J."/>
            <person name="Dalgard C.L."/>
            <person name="Hamilton T."/>
            <person name="Frey K.G."/>
            <person name="Gunde-Cimerman N."/>
            <person name="Dugan L."/>
            <person name="Daly M.J."/>
        </authorList>
    </citation>
    <scope>NUCLEOTIDE SEQUENCE [LARGE SCALE GENOMIC DNA]</scope>
    <source>
        <strain evidence="7 8">MD1149</strain>
    </source>
</reference>
<dbReference type="InterPro" id="IPR047622">
    <property type="entry name" value="GPR1_FUN34_YAAH"/>
</dbReference>
<comment type="similarity">
    <text evidence="2">Belongs to the acetate uptake transporter (AceTr) (TC 2.A.96) family.</text>
</comment>
<dbReference type="InterPro" id="IPR051633">
    <property type="entry name" value="AceTr"/>
</dbReference>
<keyword evidence="4 6" id="KW-1133">Transmembrane helix</keyword>
<keyword evidence="3 6" id="KW-0812">Transmembrane</keyword>